<evidence type="ECO:0000313" key="1">
    <source>
        <dbReference type="EMBL" id="PIV25180.1"/>
    </source>
</evidence>
<reference evidence="2" key="1">
    <citation type="submission" date="2017-09" db="EMBL/GenBank/DDBJ databases">
        <title>Depth-based differentiation of microbial function through sediment-hosted aquifers and enrichment of novel symbionts in the deep terrestrial subsurface.</title>
        <authorList>
            <person name="Probst A.J."/>
            <person name="Ladd B."/>
            <person name="Jarett J.K."/>
            <person name="Geller-Mcgrath D.E."/>
            <person name="Sieber C.M.K."/>
            <person name="Emerson J.B."/>
            <person name="Anantharaman K."/>
            <person name="Thomas B.C."/>
            <person name="Malmstrom R."/>
            <person name="Stieglmeier M."/>
            <person name="Klingl A."/>
            <person name="Woyke T."/>
            <person name="Ryan C.M."/>
            <person name="Banfield J.F."/>
        </authorList>
    </citation>
    <scope>NUCLEOTIDE SEQUENCE [LARGE SCALE GENOMIC DNA]</scope>
</reference>
<evidence type="ECO:0000313" key="2">
    <source>
        <dbReference type="Proteomes" id="UP000229966"/>
    </source>
</evidence>
<name>A0A2M7CHR2_9BACT</name>
<proteinExistence type="predicted"/>
<dbReference type="Proteomes" id="UP000229966">
    <property type="component" value="Unassembled WGS sequence"/>
</dbReference>
<dbReference type="EMBL" id="PEUM01000085">
    <property type="protein sequence ID" value="PIV25180.1"/>
    <property type="molecule type" value="Genomic_DNA"/>
</dbReference>
<organism evidence="1 2">
    <name type="scientific">Candidatus Berkelbacteria bacterium CG03_land_8_20_14_0_80_40_36</name>
    <dbReference type="NCBI Taxonomy" id="1974509"/>
    <lineage>
        <taxon>Bacteria</taxon>
        <taxon>Candidatus Berkelbacteria</taxon>
    </lineage>
</organism>
<dbReference type="AlphaFoldDB" id="A0A2M7CHR2"/>
<protein>
    <submittedName>
        <fullName evidence="1">Uncharacterized protein</fullName>
    </submittedName>
</protein>
<sequence length="281" mass="32435">MAEHSVKEVCCMDTVRLDEFGKDFGLVHEAIVTGRKISTPRELQTFFARLAHNEDKFRSVMDDVLNLGMTEAERMAQEILGEDRVVCRQSACFTRNVDQPETEPAMLYSEDILRECAEANASGTANWRFAYATGLNLRSQCKLIGCSHEKQPCFDPDWTWWLESHQDSWAKKPALPGYRLLDFTKRFSYLNWDVQGKEIAKLGDQFERAEEQTVAEICFSTFLMNKEERLLPNWYHWGKLRSARGRHVCVGHFDRLGFNAYNGWAVFPNDNLGVVLSRKFA</sequence>
<comment type="caution">
    <text evidence="1">The sequence shown here is derived from an EMBL/GenBank/DDBJ whole genome shotgun (WGS) entry which is preliminary data.</text>
</comment>
<gene>
    <name evidence="1" type="ORF">COS38_02950</name>
</gene>
<accession>A0A2M7CHR2</accession>